<sequence>MDQALKQKNDVVSLNDLSADHVESLKSTVARILATPVARQTFAQIVDGLPLYEDRREYPPPATHPLVDGRRDVCPEASQAMDTFRDNFSLDMLHFDTKVCKESRILSVIQFDKGTRSHSLPRPPTQVLDGI</sequence>
<protein>
    <submittedName>
        <fullName evidence="1">Uncharacterized protein</fullName>
    </submittedName>
</protein>
<reference evidence="1 2" key="1">
    <citation type="journal article" date="2022" name="G3 (Bethesda)">
        <title>Enemy or ally: a genomic approach to elucidate the lifestyle of Phyllosticta citrichinaensis.</title>
        <authorList>
            <person name="Buijs V.A."/>
            <person name="Groenewald J.Z."/>
            <person name="Haridas S."/>
            <person name="LaButti K.M."/>
            <person name="Lipzen A."/>
            <person name="Martin F.M."/>
            <person name="Barry K."/>
            <person name="Grigoriev I.V."/>
            <person name="Crous P.W."/>
            <person name="Seidl M.F."/>
        </authorList>
    </citation>
    <scope>NUCLEOTIDE SEQUENCE [LARGE SCALE GENOMIC DNA]</scope>
    <source>
        <strain evidence="1 2">CBS 129764</strain>
    </source>
</reference>
<gene>
    <name evidence="1" type="ORF">IWX90DRAFT_291826</name>
</gene>
<dbReference type="Proteomes" id="UP001456524">
    <property type="component" value="Unassembled WGS sequence"/>
</dbReference>
<evidence type="ECO:0000313" key="2">
    <source>
        <dbReference type="Proteomes" id="UP001456524"/>
    </source>
</evidence>
<evidence type="ECO:0000313" key="1">
    <source>
        <dbReference type="EMBL" id="KAK8159157.1"/>
    </source>
</evidence>
<comment type="caution">
    <text evidence="1">The sequence shown here is derived from an EMBL/GenBank/DDBJ whole genome shotgun (WGS) entry which is preliminary data.</text>
</comment>
<dbReference type="EMBL" id="JBBWUH010000008">
    <property type="protein sequence ID" value="KAK8159157.1"/>
    <property type="molecule type" value="Genomic_DNA"/>
</dbReference>
<name>A0ABR1XKK2_9PEZI</name>
<proteinExistence type="predicted"/>
<organism evidence="1 2">
    <name type="scientific">Phyllosticta citrichinensis</name>
    <dbReference type="NCBI Taxonomy" id="1130410"/>
    <lineage>
        <taxon>Eukaryota</taxon>
        <taxon>Fungi</taxon>
        <taxon>Dikarya</taxon>
        <taxon>Ascomycota</taxon>
        <taxon>Pezizomycotina</taxon>
        <taxon>Dothideomycetes</taxon>
        <taxon>Dothideomycetes incertae sedis</taxon>
        <taxon>Botryosphaeriales</taxon>
        <taxon>Phyllostictaceae</taxon>
        <taxon>Phyllosticta</taxon>
    </lineage>
</organism>
<accession>A0ABR1XKK2</accession>
<keyword evidence="2" id="KW-1185">Reference proteome</keyword>